<feature type="domain" description="EamA" evidence="6">
    <location>
        <begin position="17"/>
        <end position="147"/>
    </location>
</feature>
<organism evidence="7">
    <name type="scientific">marine metagenome</name>
    <dbReference type="NCBI Taxonomy" id="408172"/>
    <lineage>
        <taxon>unclassified sequences</taxon>
        <taxon>metagenomes</taxon>
        <taxon>ecological metagenomes</taxon>
    </lineage>
</organism>
<feature type="transmembrane region" description="Helical" evidence="5">
    <location>
        <begin position="130"/>
        <end position="147"/>
    </location>
</feature>
<protein>
    <recommendedName>
        <fullName evidence="6">EamA domain-containing protein</fullName>
    </recommendedName>
</protein>
<feature type="domain" description="EamA" evidence="6">
    <location>
        <begin position="160"/>
        <end position="296"/>
    </location>
</feature>
<evidence type="ECO:0000256" key="5">
    <source>
        <dbReference type="SAM" id="Phobius"/>
    </source>
</evidence>
<gene>
    <name evidence="7" type="ORF">METZ01_LOCUS125895</name>
</gene>
<dbReference type="PANTHER" id="PTHR32322">
    <property type="entry name" value="INNER MEMBRANE TRANSPORTER"/>
    <property type="match status" value="1"/>
</dbReference>
<feature type="transmembrane region" description="Helical" evidence="5">
    <location>
        <begin position="75"/>
        <end position="94"/>
    </location>
</feature>
<reference evidence="7" key="1">
    <citation type="submission" date="2018-05" db="EMBL/GenBank/DDBJ databases">
        <authorList>
            <person name="Lanie J.A."/>
            <person name="Ng W.-L."/>
            <person name="Kazmierczak K.M."/>
            <person name="Andrzejewski T.M."/>
            <person name="Davidsen T.M."/>
            <person name="Wayne K.J."/>
            <person name="Tettelin H."/>
            <person name="Glass J.I."/>
            <person name="Rusch D."/>
            <person name="Podicherti R."/>
            <person name="Tsui H.-C.T."/>
            <person name="Winkler M.E."/>
        </authorList>
    </citation>
    <scope>NUCLEOTIDE SEQUENCE</scope>
</reference>
<feature type="transmembrane region" description="Helical" evidence="5">
    <location>
        <begin position="45"/>
        <end position="63"/>
    </location>
</feature>
<evidence type="ECO:0000256" key="2">
    <source>
        <dbReference type="ARBA" id="ARBA00022692"/>
    </source>
</evidence>
<feature type="transmembrane region" description="Helical" evidence="5">
    <location>
        <begin position="12"/>
        <end position="33"/>
    </location>
</feature>
<keyword evidence="2 5" id="KW-0812">Transmembrane</keyword>
<feature type="transmembrane region" description="Helical" evidence="5">
    <location>
        <begin position="106"/>
        <end position="123"/>
    </location>
</feature>
<sequence length="310" mass="34455">MIINFKSSTKKNIIIWLAIFFFNLFSSFTHIAGKEAVMQIAPWNIAFFRSLLAVFVLWIMMRASGKTIFLERTDSSRFVILGALAVPLNQLAFITGLQHTPVSHPAVLYATTSAWVLIMSVLIGVERLRWWKWVGVGFSIIGVFVLMGDKLLTFGDETIFGDMILLFAVLSWSLYTVICKPIVERYGALETTFLVMSFGALLYFPFGLFFTVTGDFSSASVSAWLGIIYMGIMTSGVAYFLWVWLLERIRPSQVAVVASAQPPTTILLAWFVFGEIPSLNLVFSIILILFGIIFMVGYGGPKRGAGAEGS</sequence>
<comment type="subcellular location">
    <subcellularLocation>
        <location evidence="1">Membrane</location>
        <topology evidence="1">Multi-pass membrane protein</topology>
    </subcellularLocation>
</comment>
<evidence type="ECO:0000256" key="4">
    <source>
        <dbReference type="ARBA" id="ARBA00023136"/>
    </source>
</evidence>
<dbReference type="InterPro" id="IPR050638">
    <property type="entry name" value="AA-Vitamin_Transporters"/>
</dbReference>
<dbReference type="Pfam" id="PF00892">
    <property type="entry name" value="EamA"/>
    <property type="match status" value="2"/>
</dbReference>
<dbReference type="InterPro" id="IPR037185">
    <property type="entry name" value="EmrE-like"/>
</dbReference>
<dbReference type="AlphaFoldDB" id="A0A381Y8T7"/>
<feature type="transmembrane region" description="Helical" evidence="5">
    <location>
        <begin position="159"/>
        <end position="179"/>
    </location>
</feature>
<dbReference type="EMBL" id="UINC01017579">
    <property type="protein sequence ID" value="SVA73041.1"/>
    <property type="molecule type" value="Genomic_DNA"/>
</dbReference>
<dbReference type="PANTHER" id="PTHR32322:SF2">
    <property type="entry name" value="EAMA DOMAIN-CONTAINING PROTEIN"/>
    <property type="match status" value="1"/>
</dbReference>
<feature type="transmembrane region" description="Helical" evidence="5">
    <location>
        <begin position="191"/>
        <end position="211"/>
    </location>
</feature>
<dbReference type="InterPro" id="IPR000620">
    <property type="entry name" value="EamA_dom"/>
</dbReference>
<name>A0A381Y8T7_9ZZZZ</name>
<keyword evidence="3 5" id="KW-1133">Transmembrane helix</keyword>
<proteinExistence type="predicted"/>
<feature type="transmembrane region" description="Helical" evidence="5">
    <location>
        <begin position="254"/>
        <end position="273"/>
    </location>
</feature>
<keyword evidence="4 5" id="KW-0472">Membrane</keyword>
<dbReference type="GO" id="GO:0016020">
    <property type="term" value="C:membrane"/>
    <property type="evidence" value="ECO:0007669"/>
    <property type="project" value="UniProtKB-SubCell"/>
</dbReference>
<feature type="transmembrane region" description="Helical" evidence="5">
    <location>
        <begin position="279"/>
        <end position="298"/>
    </location>
</feature>
<accession>A0A381Y8T7</accession>
<evidence type="ECO:0000259" key="6">
    <source>
        <dbReference type="Pfam" id="PF00892"/>
    </source>
</evidence>
<feature type="transmembrane region" description="Helical" evidence="5">
    <location>
        <begin position="223"/>
        <end position="242"/>
    </location>
</feature>
<evidence type="ECO:0000256" key="1">
    <source>
        <dbReference type="ARBA" id="ARBA00004141"/>
    </source>
</evidence>
<dbReference type="SUPFAM" id="SSF103481">
    <property type="entry name" value="Multidrug resistance efflux transporter EmrE"/>
    <property type="match status" value="2"/>
</dbReference>
<evidence type="ECO:0000313" key="7">
    <source>
        <dbReference type="EMBL" id="SVA73041.1"/>
    </source>
</evidence>
<evidence type="ECO:0000256" key="3">
    <source>
        <dbReference type="ARBA" id="ARBA00022989"/>
    </source>
</evidence>